<keyword evidence="2" id="KW-1185">Reference proteome</keyword>
<evidence type="ECO:0000313" key="1">
    <source>
        <dbReference type="EMBL" id="CAF0903844.1"/>
    </source>
</evidence>
<evidence type="ECO:0000313" key="2">
    <source>
        <dbReference type="Proteomes" id="UP000663879"/>
    </source>
</evidence>
<reference evidence="1" key="1">
    <citation type="submission" date="2021-02" db="EMBL/GenBank/DDBJ databases">
        <authorList>
            <person name="Nowell W R."/>
        </authorList>
    </citation>
    <scope>NUCLEOTIDE SEQUENCE</scope>
    <source>
        <strain evidence="1">Ploen Becks lab</strain>
    </source>
</reference>
<dbReference type="Proteomes" id="UP000663879">
    <property type="component" value="Unassembled WGS sequence"/>
</dbReference>
<sequence>MDCVINDTFFFLSEIINACVSNVKTGKNIHKVDLSNIDDVISQLKEIKISNPKEILNLIEVDNAFDSKLVSLLISLLDFANKNNKKESIKSAEIAIDILLTLMKNLTNDCVDEEIKFYFCKLLGNNHKFLNRLCDLFSDEFFQPLDTILEGKLILAIEIFTESMNCQNFIIDCSIEKLVVKIVDQINNYTEDITNYEKQETFLRTRANLFNYETSKHLRRIFRQISFDDYNKFLEGKFMNRASRNNNFLLGKIVIGHIDEAKLKNQISSDDLEISKAEFLIILKTLGNQETSFLDRLRIFNNFVRTLETDIFETIIKICDEAVIDLFSDEAVIEFKNLLDYFGLENVPITFSTMVIEN</sequence>
<protein>
    <submittedName>
        <fullName evidence="1">Uncharacterized protein</fullName>
    </submittedName>
</protein>
<organism evidence="1 2">
    <name type="scientific">Brachionus calyciflorus</name>
    <dbReference type="NCBI Taxonomy" id="104777"/>
    <lineage>
        <taxon>Eukaryota</taxon>
        <taxon>Metazoa</taxon>
        <taxon>Spiralia</taxon>
        <taxon>Gnathifera</taxon>
        <taxon>Rotifera</taxon>
        <taxon>Eurotatoria</taxon>
        <taxon>Monogononta</taxon>
        <taxon>Pseudotrocha</taxon>
        <taxon>Ploima</taxon>
        <taxon>Brachionidae</taxon>
        <taxon>Brachionus</taxon>
    </lineage>
</organism>
<dbReference type="EMBL" id="CAJNOC010001964">
    <property type="protein sequence ID" value="CAF0903844.1"/>
    <property type="molecule type" value="Genomic_DNA"/>
</dbReference>
<gene>
    <name evidence="1" type="ORF">OXX778_LOCUS11540</name>
</gene>
<name>A0A813ZVJ6_9BILA</name>
<comment type="caution">
    <text evidence="1">The sequence shown here is derived from an EMBL/GenBank/DDBJ whole genome shotgun (WGS) entry which is preliminary data.</text>
</comment>
<accession>A0A813ZVJ6</accession>
<dbReference type="AlphaFoldDB" id="A0A813ZVJ6"/>
<proteinExistence type="predicted"/>